<dbReference type="InterPro" id="IPR052048">
    <property type="entry name" value="ST_Response_Regulator"/>
</dbReference>
<evidence type="ECO:0000313" key="5">
    <source>
        <dbReference type="Proteomes" id="UP000626148"/>
    </source>
</evidence>
<dbReference type="AlphaFoldDB" id="A0A918KIX5"/>
<dbReference type="PANTHER" id="PTHR43228:SF1">
    <property type="entry name" value="TWO-COMPONENT RESPONSE REGULATOR ARR22"/>
    <property type="match status" value="1"/>
</dbReference>
<evidence type="ECO:0000256" key="1">
    <source>
        <dbReference type="PROSITE-ProRule" id="PRU00169"/>
    </source>
</evidence>
<keyword evidence="2" id="KW-0802">TPR repeat</keyword>
<dbReference type="InterPro" id="IPR011006">
    <property type="entry name" value="CheY-like_superfamily"/>
</dbReference>
<gene>
    <name evidence="4" type="ORF">GCM10007392_34160</name>
</gene>
<dbReference type="Pfam" id="PF13181">
    <property type="entry name" value="TPR_8"/>
    <property type="match status" value="1"/>
</dbReference>
<protein>
    <submittedName>
        <fullName evidence="4">Response regulator</fullName>
    </submittedName>
</protein>
<proteinExistence type="predicted"/>
<dbReference type="PROSITE" id="PS50110">
    <property type="entry name" value="RESPONSE_REGULATORY"/>
    <property type="match status" value="1"/>
</dbReference>
<dbReference type="SMART" id="SM00448">
    <property type="entry name" value="REC"/>
    <property type="match status" value="1"/>
</dbReference>
<dbReference type="Pfam" id="PF00072">
    <property type="entry name" value="Response_reg"/>
    <property type="match status" value="1"/>
</dbReference>
<dbReference type="SUPFAM" id="SSF52172">
    <property type="entry name" value="CheY-like"/>
    <property type="match status" value="1"/>
</dbReference>
<evidence type="ECO:0000259" key="3">
    <source>
        <dbReference type="PROSITE" id="PS50110"/>
    </source>
</evidence>
<dbReference type="Gene3D" id="3.40.50.2300">
    <property type="match status" value="1"/>
</dbReference>
<organism evidence="4 5">
    <name type="scientific">Saccharospirillum salsuginis</name>
    <dbReference type="NCBI Taxonomy" id="418750"/>
    <lineage>
        <taxon>Bacteria</taxon>
        <taxon>Pseudomonadati</taxon>
        <taxon>Pseudomonadota</taxon>
        <taxon>Gammaproteobacteria</taxon>
        <taxon>Oceanospirillales</taxon>
        <taxon>Saccharospirillaceae</taxon>
        <taxon>Saccharospirillum</taxon>
    </lineage>
</organism>
<dbReference type="InterPro" id="IPR001789">
    <property type="entry name" value="Sig_transdc_resp-reg_receiver"/>
</dbReference>
<dbReference type="PANTHER" id="PTHR43228">
    <property type="entry name" value="TWO-COMPONENT RESPONSE REGULATOR"/>
    <property type="match status" value="1"/>
</dbReference>
<dbReference type="RefSeq" id="WP_189610902.1">
    <property type="nucleotide sequence ID" value="NZ_BMXR01000008.1"/>
</dbReference>
<dbReference type="GO" id="GO:0000160">
    <property type="term" value="P:phosphorelay signal transduction system"/>
    <property type="evidence" value="ECO:0007669"/>
    <property type="project" value="InterPro"/>
</dbReference>
<feature type="repeat" description="TPR" evidence="2">
    <location>
        <begin position="449"/>
        <end position="482"/>
    </location>
</feature>
<feature type="modified residue" description="4-aspartylphosphate" evidence="1">
    <location>
        <position position="60"/>
    </location>
</feature>
<keyword evidence="1" id="KW-0597">Phosphoprotein</keyword>
<comment type="caution">
    <text evidence="4">The sequence shown here is derived from an EMBL/GenBank/DDBJ whole genome shotgun (WGS) entry which is preliminary data.</text>
</comment>
<dbReference type="CDD" id="cd17589">
    <property type="entry name" value="REC_TPR"/>
    <property type="match status" value="1"/>
</dbReference>
<sequence>MDLNQSLNKRFLLIDDFANVRKSVKGMLSSLGVSHIAEAANGVEATKQVREHRFDVVLCDYNLGKGKNGSQLLEEWRTKGWLSYETVFVMITAETSRDRVMGALEFLPDDYLAKPFAMDTLAQRLDRWLDRQGALLPVNAALDAKDWPALAKAARQVMETKPRYRGWAQRKYYDALFNQGQLMEAENFLHGVLEKREQPWAKLELHRIQVERGQLEAAERGLKTLVMLQPNMVEAYDLLAEVQRRLKQPEDAQETLAQALARSPRNIPRQRHFADLATRNGDFFAATKAYKEVVSLAEGTMHESSEGYKDVLRATRGQLGSLDDDALRRRLHRDAVNYLKKLAKAYPDEADTEFFTQAYRAYLADPADSEAQSEEFLEKLAESAGEHLELLTEESAVDLAEILFEKGNNKAADALIDKLRHYYHDSDQFVKRLNQLQTEPVSREARQQAHELNTAGIEHYKQKEYREASDLFEEALKFSPRHPGIILNFVQSSLLLTGKGEGGLSRIDRCLDIVNRLNYLPENHYQFDRYQTIRKKVIQLHDRMQHEK</sequence>
<accession>A0A918KIX5</accession>
<dbReference type="Proteomes" id="UP000626148">
    <property type="component" value="Unassembled WGS sequence"/>
</dbReference>
<dbReference type="Gene3D" id="1.25.40.10">
    <property type="entry name" value="Tetratricopeptide repeat domain"/>
    <property type="match status" value="2"/>
</dbReference>
<keyword evidence="5" id="KW-1185">Reference proteome</keyword>
<dbReference type="InterPro" id="IPR019734">
    <property type="entry name" value="TPR_rpt"/>
</dbReference>
<evidence type="ECO:0000313" key="4">
    <source>
        <dbReference type="EMBL" id="GGX63437.1"/>
    </source>
</evidence>
<dbReference type="InterPro" id="IPR011990">
    <property type="entry name" value="TPR-like_helical_dom_sf"/>
</dbReference>
<evidence type="ECO:0000256" key="2">
    <source>
        <dbReference type="PROSITE-ProRule" id="PRU00339"/>
    </source>
</evidence>
<reference evidence="4" key="2">
    <citation type="submission" date="2020-09" db="EMBL/GenBank/DDBJ databases">
        <authorList>
            <person name="Sun Q."/>
            <person name="Kim S."/>
        </authorList>
    </citation>
    <scope>NUCLEOTIDE SEQUENCE</scope>
    <source>
        <strain evidence="4">KCTC 22169</strain>
    </source>
</reference>
<dbReference type="SUPFAM" id="SSF48452">
    <property type="entry name" value="TPR-like"/>
    <property type="match status" value="2"/>
</dbReference>
<dbReference type="EMBL" id="BMXR01000008">
    <property type="protein sequence ID" value="GGX63437.1"/>
    <property type="molecule type" value="Genomic_DNA"/>
</dbReference>
<dbReference type="PROSITE" id="PS50005">
    <property type="entry name" value="TPR"/>
    <property type="match status" value="1"/>
</dbReference>
<feature type="domain" description="Response regulatory" evidence="3">
    <location>
        <begin position="10"/>
        <end position="129"/>
    </location>
</feature>
<reference evidence="4" key="1">
    <citation type="journal article" date="2014" name="Int. J. Syst. Evol. Microbiol.">
        <title>Complete genome sequence of Corynebacterium casei LMG S-19264T (=DSM 44701T), isolated from a smear-ripened cheese.</title>
        <authorList>
            <consortium name="US DOE Joint Genome Institute (JGI-PGF)"/>
            <person name="Walter F."/>
            <person name="Albersmeier A."/>
            <person name="Kalinowski J."/>
            <person name="Ruckert C."/>
        </authorList>
    </citation>
    <scope>NUCLEOTIDE SEQUENCE</scope>
    <source>
        <strain evidence="4">KCTC 22169</strain>
    </source>
</reference>
<name>A0A918KIX5_9GAMM</name>
<dbReference type="SMART" id="SM00028">
    <property type="entry name" value="TPR"/>
    <property type="match status" value="2"/>
</dbReference>